<dbReference type="GO" id="GO:0019239">
    <property type="term" value="F:deaminase activity"/>
    <property type="evidence" value="ECO:0007669"/>
    <property type="project" value="TreeGrafter"/>
</dbReference>
<dbReference type="NCBIfam" id="TIGR00004">
    <property type="entry name" value="Rid family detoxifying hydrolase"/>
    <property type="match status" value="1"/>
</dbReference>
<dbReference type="SUPFAM" id="SSF55298">
    <property type="entry name" value="YjgF-like"/>
    <property type="match status" value="1"/>
</dbReference>
<name>A0AAE5CDG3_9BACT</name>
<evidence type="ECO:0000313" key="3">
    <source>
        <dbReference type="Proteomes" id="UP000702544"/>
    </source>
</evidence>
<evidence type="ECO:0000313" key="2">
    <source>
        <dbReference type="EMBL" id="NIR75719.1"/>
    </source>
</evidence>
<dbReference type="InterPro" id="IPR006175">
    <property type="entry name" value="YjgF/YER057c/UK114"/>
</dbReference>
<sequence length="128" mass="13405">MTDPKRIQTDNAPAAIGPYSQAIVSGGLVYTAGQIGLDPASGEFVEGGVEEQAHRVLTNLKAVLEAAGSSMKDVVKTTMYLADMGDFAAVNEIYGSYFEEPYPARSAVQAAKLPKGALVEIDAIARLG</sequence>
<dbReference type="PROSITE" id="PS01094">
    <property type="entry name" value="UPF0076"/>
    <property type="match status" value="1"/>
</dbReference>
<proteinExistence type="inferred from homology"/>
<dbReference type="InterPro" id="IPR006056">
    <property type="entry name" value="RidA"/>
</dbReference>
<comment type="caution">
    <text evidence="2">The sequence shown here is derived from an EMBL/GenBank/DDBJ whole genome shotgun (WGS) entry which is preliminary data.</text>
</comment>
<dbReference type="FunFam" id="3.30.1330.40:FF:000001">
    <property type="entry name" value="L-PSP family endoribonuclease"/>
    <property type="match status" value="1"/>
</dbReference>
<protein>
    <submittedName>
        <fullName evidence="2">RidA family protein</fullName>
    </submittedName>
</protein>
<comment type="similarity">
    <text evidence="1">Belongs to the RutC family.</text>
</comment>
<dbReference type="PANTHER" id="PTHR11803">
    <property type="entry name" value="2-IMINOBUTANOATE/2-IMINOPROPANOATE DEAMINASE RIDA"/>
    <property type="match status" value="1"/>
</dbReference>
<evidence type="ECO:0000256" key="1">
    <source>
        <dbReference type="ARBA" id="ARBA00010552"/>
    </source>
</evidence>
<accession>A0AAE5CDG3</accession>
<dbReference type="EMBL" id="JAACAK010000091">
    <property type="protein sequence ID" value="NIR75719.1"/>
    <property type="molecule type" value="Genomic_DNA"/>
</dbReference>
<dbReference type="PANTHER" id="PTHR11803:SF39">
    <property type="entry name" value="2-IMINOBUTANOATE_2-IMINOPROPANOATE DEAMINASE"/>
    <property type="match status" value="1"/>
</dbReference>
<dbReference type="AlphaFoldDB" id="A0AAE5CDG3"/>
<organism evidence="2 3">
    <name type="scientific">Candidatus Kutchimonas denitrificans</name>
    <dbReference type="NCBI Taxonomy" id="3056748"/>
    <lineage>
        <taxon>Bacteria</taxon>
        <taxon>Pseudomonadati</taxon>
        <taxon>Gemmatimonadota</taxon>
        <taxon>Gemmatimonadia</taxon>
        <taxon>Candidatus Palauibacterales</taxon>
        <taxon>Candidatus Palauibacteraceae</taxon>
        <taxon>Candidatus Kutchimonas</taxon>
    </lineage>
</organism>
<dbReference type="InterPro" id="IPR019897">
    <property type="entry name" value="RidA_CS"/>
</dbReference>
<gene>
    <name evidence="2" type="ORF">GWO12_11515</name>
</gene>
<dbReference type="CDD" id="cd00448">
    <property type="entry name" value="YjgF_YER057c_UK114_family"/>
    <property type="match status" value="1"/>
</dbReference>
<dbReference type="GO" id="GO:0005829">
    <property type="term" value="C:cytosol"/>
    <property type="evidence" value="ECO:0007669"/>
    <property type="project" value="TreeGrafter"/>
</dbReference>
<dbReference type="Gene3D" id="3.30.1330.40">
    <property type="entry name" value="RutC-like"/>
    <property type="match status" value="1"/>
</dbReference>
<dbReference type="Pfam" id="PF01042">
    <property type="entry name" value="Ribonuc_L-PSP"/>
    <property type="match status" value="1"/>
</dbReference>
<reference evidence="2 3" key="1">
    <citation type="submission" date="2020-01" db="EMBL/GenBank/DDBJ databases">
        <title>Genomes assembled from Gulf of Kutch pelagic sediment metagenomes.</title>
        <authorList>
            <person name="Chandrashekar M."/>
            <person name="Mahajan M.S."/>
            <person name="Dave K.J."/>
            <person name="Vatsa P."/>
            <person name="Nathani N.M."/>
        </authorList>
    </citation>
    <scope>NUCLEOTIDE SEQUENCE [LARGE SCALE GENOMIC DNA]</scope>
    <source>
        <strain evidence="2">KS3-K002</strain>
    </source>
</reference>
<dbReference type="Proteomes" id="UP000702544">
    <property type="component" value="Unassembled WGS sequence"/>
</dbReference>
<dbReference type="InterPro" id="IPR035959">
    <property type="entry name" value="RutC-like_sf"/>
</dbReference>